<feature type="region of interest" description="Disordered" evidence="3">
    <location>
        <begin position="209"/>
        <end position="228"/>
    </location>
</feature>
<organism evidence="5 6">
    <name type="scientific">Acorus calamus</name>
    <name type="common">Sweet flag</name>
    <dbReference type="NCBI Taxonomy" id="4465"/>
    <lineage>
        <taxon>Eukaryota</taxon>
        <taxon>Viridiplantae</taxon>
        <taxon>Streptophyta</taxon>
        <taxon>Embryophyta</taxon>
        <taxon>Tracheophyta</taxon>
        <taxon>Spermatophyta</taxon>
        <taxon>Magnoliopsida</taxon>
        <taxon>Liliopsida</taxon>
        <taxon>Acoraceae</taxon>
        <taxon>Acorus</taxon>
    </lineage>
</organism>
<evidence type="ECO:0000259" key="4">
    <source>
        <dbReference type="PROSITE" id="PS01031"/>
    </source>
</evidence>
<protein>
    <submittedName>
        <fullName evidence="5">22.0 kDa heat shock protein</fullName>
    </submittedName>
</protein>
<evidence type="ECO:0000256" key="2">
    <source>
        <dbReference type="RuleBase" id="RU003616"/>
    </source>
</evidence>
<dbReference type="CDD" id="cd06464">
    <property type="entry name" value="ACD_sHsps-like"/>
    <property type="match status" value="1"/>
</dbReference>
<dbReference type="AlphaFoldDB" id="A0AAV9DGR3"/>
<dbReference type="PROSITE" id="PS01031">
    <property type="entry name" value="SHSP"/>
    <property type="match status" value="1"/>
</dbReference>
<feature type="compositionally biased region" description="Basic residues" evidence="3">
    <location>
        <begin position="219"/>
        <end position="228"/>
    </location>
</feature>
<comment type="similarity">
    <text evidence="1 2">Belongs to the small heat shock protein (HSP20) family.</text>
</comment>
<dbReference type="SUPFAM" id="SSF49764">
    <property type="entry name" value="HSP20-like chaperones"/>
    <property type="match status" value="1"/>
</dbReference>
<evidence type="ECO:0000313" key="6">
    <source>
        <dbReference type="Proteomes" id="UP001180020"/>
    </source>
</evidence>
<proteinExistence type="inferred from homology"/>
<comment type="caution">
    <text evidence="5">The sequence shown here is derived from an EMBL/GenBank/DDBJ whole genome shotgun (WGS) entry which is preliminary data.</text>
</comment>
<feature type="compositionally biased region" description="Low complexity" evidence="3">
    <location>
        <begin position="13"/>
        <end position="31"/>
    </location>
</feature>
<name>A0AAV9DGR3_ACOCL</name>
<dbReference type="Pfam" id="PF00011">
    <property type="entry name" value="HSP20"/>
    <property type="match status" value="1"/>
</dbReference>
<dbReference type="InterPro" id="IPR002068">
    <property type="entry name" value="A-crystallin/Hsp20_dom"/>
</dbReference>
<sequence length="307" mass="36081">MIHNKKPPPKTPPKTQTNQKKKAMNQNNKNQPKSRTFIPSKRKPPTELIKIVKANMDFQLGLKFKTRPNRDIEDELTFFSTETDDSFYLVLSNLSGFKTDELDIKISDDGKTITVRGGRVFDDVVAAAGDLTVRREMRIGRFKKEFRIPDGVDLDRIDADLDEDHGILYVYLPKAAAMAAVAKEVHGVLPEIGAEKSYPVADRLEEAEAEAIAPDSNQRRRSRRRRRRRLSRRIRIRRRRSRRRRRRPRWIRNARRSGRRRRIGIGRARDPRRSMRGRGIWIVRWRTEGNLEEMRWLRRRKGKGLGR</sequence>
<reference evidence="5" key="2">
    <citation type="submission" date="2023-06" db="EMBL/GenBank/DDBJ databases">
        <authorList>
            <person name="Ma L."/>
            <person name="Liu K.-W."/>
            <person name="Li Z."/>
            <person name="Hsiao Y.-Y."/>
            <person name="Qi Y."/>
            <person name="Fu T."/>
            <person name="Tang G."/>
            <person name="Zhang D."/>
            <person name="Sun W.-H."/>
            <person name="Liu D.-K."/>
            <person name="Li Y."/>
            <person name="Chen G.-Z."/>
            <person name="Liu X.-D."/>
            <person name="Liao X.-Y."/>
            <person name="Jiang Y.-T."/>
            <person name="Yu X."/>
            <person name="Hao Y."/>
            <person name="Huang J."/>
            <person name="Zhao X.-W."/>
            <person name="Ke S."/>
            <person name="Chen Y.-Y."/>
            <person name="Wu W.-L."/>
            <person name="Hsu J.-L."/>
            <person name="Lin Y.-F."/>
            <person name="Huang M.-D."/>
            <person name="Li C.-Y."/>
            <person name="Huang L."/>
            <person name="Wang Z.-W."/>
            <person name="Zhao X."/>
            <person name="Zhong W.-Y."/>
            <person name="Peng D.-H."/>
            <person name="Ahmad S."/>
            <person name="Lan S."/>
            <person name="Zhang J.-S."/>
            <person name="Tsai W.-C."/>
            <person name="Van De Peer Y."/>
            <person name="Liu Z.-J."/>
        </authorList>
    </citation>
    <scope>NUCLEOTIDE SEQUENCE</scope>
    <source>
        <strain evidence="5">CP</strain>
        <tissue evidence="5">Leaves</tissue>
    </source>
</reference>
<accession>A0AAV9DGR3</accession>
<evidence type="ECO:0000256" key="3">
    <source>
        <dbReference type="SAM" id="MobiDB-lite"/>
    </source>
</evidence>
<reference evidence="5" key="1">
    <citation type="journal article" date="2023" name="Nat. Commun.">
        <title>Diploid and tetraploid genomes of Acorus and the evolution of monocots.</title>
        <authorList>
            <person name="Ma L."/>
            <person name="Liu K.W."/>
            <person name="Li Z."/>
            <person name="Hsiao Y.Y."/>
            <person name="Qi Y."/>
            <person name="Fu T."/>
            <person name="Tang G.D."/>
            <person name="Zhang D."/>
            <person name="Sun W.H."/>
            <person name="Liu D.K."/>
            <person name="Li Y."/>
            <person name="Chen G.Z."/>
            <person name="Liu X.D."/>
            <person name="Liao X.Y."/>
            <person name="Jiang Y.T."/>
            <person name="Yu X."/>
            <person name="Hao Y."/>
            <person name="Huang J."/>
            <person name="Zhao X.W."/>
            <person name="Ke S."/>
            <person name="Chen Y.Y."/>
            <person name="Wu W.L."/>
            <person name="Hsu J.L."/>
            <person name="Lin Y.F."/>
            <person name="Huang M.D."/>
            <person name="Li C.Y."/>
            <person name="Huang L."/>
            <person name="Wang Z.W."/>
            <person name="Zhao X."/>
            <person name="Zhong W.Y."/>
            <person name="Peng D.H."/>
            <person name="Ahmad S."/>
            <person name="Lan S."/>
            <person name="Zhang J.S."/>
            <person name="Tsai W.C."/>
            <person name="Van de Peer Y."/>
            <person name="Liu Z.J."/>
        </authorList>
    </citation>
    <scope>NUCLEOTIDE SEQUENCE</scope>
    <source>
        <strain evidence="5">CP</strain>
    </source>
</reference>
<feature type="region of interest" description="Disordered" evidence="3">
    <location>
        <begin position="1"/>
        <end position="44"/>
    </location>
</feature>
<dbReference type="Gene3D" id="2.60.40.790">
    <property type="match status" value="1"/>
</dbReference>
<dbReference type="InterPro" id="IPR008978">
    <property type="entry name" value="HSP20-like_chaperone"/>
</dbReference>
<keyword evidence="6" id="KW-1185">Reference proteome</keyword>
<evidence type="ECO:0000313" key="5">
    <source>
        <dbReference type="EMBL" id="KAK1300092.1"/>
    </source>
</evidence>
<keyword evidence="5" id="KW-0346">Stress response</keyword>
<dbReference type="Proteomes" id="UP001180020">
    <property type="component" value="Unassembled WGS sequence"/>
</dbReference>
<feature type="domain" description="SHSP" evidence="4">
    <location>
        <begin position="67"/>
        <end position="195"/>
    </location>
</feature>
<evidence type="ECO:0000256" key="1">
    <source>
        <dbReference type="PROSITE-ProRule" id="PRU00285"/>
    </source>
</evidence>
<dbReference type="EMBL" id="JAUJYO010000013">
    <property type="protein sequence ID" value="KAK1300092.1"/>
    <property type="molecule type" value="Genomic_DNA"/>
</dbReference>
<gene>
    <name evidence="5" type="primary">HSP22.0</name>
    <name evidence="5" type="ORF">QJS10_CPB13g01378</name>
</gene>